<organism evidence="2 3">
    <name type="scientific">Macrostomum lignano</name>
    <dbReference type="NCBI Taxonomy" id="282301"/>
    <lineage>
        <taxon>Eukaryota</taxon>
        <taxon>Metazoa</taxon>
        <taxon>Spiralia</taxon>
        <taxon>Lophotrochozoa</taxon>
        <taxon>Platyhelminthes</taxon>
        <taxon>Rhabditophora</taxon>
        <taxon>Macrostomorpha</taxon>
        <taxon>Macrostomida</taxon>
        <taxon>Macrostomidae</taxon>
        <taxon>Macrostomum</taxon>
    </lineage>
</organism>
<evidence type="ECO:0000256" key="1">
    <source>
        <dbReference type="SAM" id="MobiDB-lite"/>
    </source>
</evidence>
<feature type="region of interest" description="Disordered" evidence="1">
    <location>
        <begin position="71"/>
        <end position="150"/>
    </location>
</feature>
<reference evidence="3" key="1">
    <citation type="submission" date="2016-11" db="UniProtKB">
        <authorList>
            <consortium name="WormBaseParasite"/>
        </authorList>
    </citation>
    <scope>IDENTIFICATION</scope>
</reference>
<keyword evidence="2" id="KW-1185">Reference proteome</keyword>
<feature type="region of interest" description="Disordered" evidence="1">
    <location>
        <begin position="31"/>
        <end position="52"/>
    </location>
</feature>
<name>A0A1I8FLY6_9PLAT</name>
<protein>
    <submittedName>
        <fullName evidence="3">Movement protein</fullName>
    </submittedName>
</protein>
<evidence type="ECO:0000313" key="3">
    <source>
        <dbReference type="WBParaSite" id="maker-unitig_40290-snap-gene-0.1-mRNA-1"/>
    </source>
</evidence>
<feature type="compositionally biased region" description="Polar residues" evidence="1">
    <location>
        <begin position="133"/>
        <end position="150"/>
    </location>
</feature>
<sequence>PSRSRRTKVRGQADFSVFDELRLPRGPEYCPISGRPSWPLTSGAARQPRASPLSYSMPAVRACNAYGRVGSAGAGQGRQPAARLRPNATVEPPSCMTTSVSARQPRGGGRDMQESSFSLSGAQFDDKRPSKSGIRNQTSRQAGASSGSLW</sequence>
<dbReference type="Proteomes" id="UP000095280">
    <property type="component" value="Unplaced"/>
</dbReference>
<proteinExistence type="predicted"/>
<dbReference type="WBParaSite" id="maker-unitig_40290-snap-gene-0.1-mRNA-1">
    <property type="protein sequence ID" value="maker-unitig_40290-snap-gene-0.1-mRNA-1"/>
    <property type="gene ID" value="maker-unitig_40290-snap-gene-0.1"/>
</dbReference>
<accession>A0A1I8FLY6</accession>
<dbReference type="AlphaFoldDB" id="A0A1I8FLY6"/>
<evidence type="ECO:0000313" key="2">
    <source>
        <dbReference type="Proteomes" id="UP000095280"/>
    </source>
</evidence>